<dbReference type="GO" id="GO:0004066">
    <property type="term" value="F:asparagine synthase (glutamine-hydrolyzing) activity"/>
    <property type="evidence" value="ECO:0007669"/>
    <property type="project" value="InterPro"/>
</dbReference>
<dbReference type="EMBL" id="UINC01148298">
    <property type="protein sequence ID" value="SVD40102.1"/>
    <property type="molecule type" value="Genomic_DNA"/>
</dbReference>
<dbReference type="Gene3D" id="3.40.50.620">
    <property type="entry name" value="HUPs"/>
    <property type="match status" value="1"/>
</dbReference>
<reference evidence="2" key="1">
    <citation type="submission" date="2018-05" db="EMBL/GenBank/DDBJ databases">
        <authorList>
            <person name="Lanie J.A."/>
            <person name="Ng W.-L."/>
            <person name="Kazmierczak K.M."/>
            <person name="Andrzejewski T.M."/>
            <person name="Davidsen T.M."/>
            <person name="Wayne K.J."/>
            <person name="Tettelin H."/>
            <person name="Glass J.I."/>
            <person name="Rusch D."/>
            <person name="Podicherti R."/>
            <person name="Tsui H.-C.T."/>
            <person name="Winkler M.E."/>
        </authorList>
    </citation>
    <scope>NUCLEOTIDE SEQUENCE</scope>
</reference>
<dbReference type="InterPro" id="IPR051786">
    <property type="entry name" value="ASN_synthetase/amidase"/>
</dbReference>
<organism evidence="2">
    <name type="scientific">marine metagenome</name>
    <dbReference type="NCBI Taxonomy" id="408172"/>
    <lineage>
        <taxon>unclassified sequences</taxon>
        <taxon>metagenomes</taxon>
        <taxon>ecological metagenomes</taxon>
    </lineage>
</organism>
<dbReference type="InterPro" id="IPR017932">
    <property type="entry name" value="GATase_2_dom"/>
</dbReference>
<dbReference type="GO" id="GO:0006529">
    <property type="term" value="P:asparagine biosynthetic process"/>
    <property type="evidence" value="ECO:0007669"/>
    <property type="project" value="InterPro"/>
</dbReference>
<dbReference type="InterPro" id="IPR014729">
    <property type="entry name" value="Rossmann-like_a/b/a_fold"/>
</dbReference>
<dbReference type="GO" id="GO:0005829">
    <property type="term" value="C:cytosol"/>
    <property type="evidence" value="ECO:0007669"/>
    <property type="project" value="TreeGrafter"/>
</dbReference>
<feature type="non-terminal residue" evidence="2">
    <location>
        <position position="1"/>
    </location>
</feature>
<dbReference type="CDD" id="cd01991">
    <property type="entry name" value="Asn_synthase_B_C"/>
    <property type="match status" value="1"/>
</dbReference>
<dbReference type="Pfam" id="PF13537">
    <property type="entry name" value="GATase_7"/>
    <property type="match status" value="1"/>
</dbReference>
<dbReference type="SUPFAM" id="SSF56235">
    <property type="entry name" value="N-terminal nucleophile aminohydrolases (Ntn hydrolases)"/>
    <property type="match status" value="1"/>
</dbReference>
<dbReference type="Pfam" id="PF00733">
    <property type="entry name" value="Asn_synthase"/>
    <property type="match status" value="1"/>
</dbReference>
<name>A0A382V0S4_9ZZZZ</name>
<dbReference type="SUPFAM" id="SSF52402">
    <property type="entry name" value="Adenine nucleotide alpha hydrolases-like"/>
    <property type="match status" value="1"/>
</dbReference>
<dbReference type="PANTHER" id="PTHR43284:SF1">
    <property type="entry name" value="ASPARAGINE SYNTHETASE"/>
    <property type="match status" value="1"/>
</dbReference>
<evidence type="ECO:0000259" key="1">
    <source>
        <dbReference type="PROSITE" id="PS51278"/>
    </source>
</evidence>
<evidence type="ECO:0000313" key="2">
    <source>
        <dbReference type="EMBL" id="SVD40102.1"/>
    </source>
</evidence>
<dbReference type="PROSITE" id="PS51278">
    <property type="entry name" value="GATASE_TYPE_2"/>
    <property type="match status" value="1"/>
</dbReference>
<dbReference type="InterPro" id="IPR029055">
    <property type="entry name" value="Ntn_hydrolases_N"/>
</dbReference>
<proteinExistence type="predicted"/>
<dbReference type="AlphaFoldDB" id="A0A382V0S4"/>
<protein>
    <recommendedName>
        <fullName evidence="1">Glutamine amidotransferase type-2 domain-containing protein</fullName>
    </recommendedName>
</protein>
<dbReference type="InterPro" id="IPR001962">
    <property type="entry name" value="Asn_synthase"/>
</dbReference>
<dbReference type="PANTHER" id="PTHR43284">
    <property type="entry name" value="ASPARAGINE SYNTHETASE (GLUTAMINE-HYDROLYZING)"/>
    <property type="match status" value="1"/>
</dbReference>
<sequence>AYGVPATLERAVGMFAFAAWDQKRSELWLARDRFGEKPVYYGCHRGAFVFASELKALREIPGFSPSINRDALTAYFRWTNIPAPWTVYEGVWKLPPGHLLRVCTPISLNEPEAYWSPIEDAASAPRLPTGDLVLEEFEELFGRAVADRMVADVPLGAFLSGGIDSSAVVAMMQRSSTTQTRTFTVSFPGTAFDESPYAADVARILETDHTDLVATPQDALAVVPSLPTMYDEPFADSSQIPTHLVSRLAREHVTVALSGDGGDELFGGYERYRQLDRLARARGRLPSGL</sequence>
<feature type="non-terminal residue" evidence="2">
    <location>
        <position position="289"/>
    </location>
</feature>
<accession>A0A382V0S4</accession>
<dbReference type="Gene3D" id="3.60.20.10">
    <property type="entry name" value="Glutamine Phosphoribosylpyrophosphate, subunit 1, domain 1"/>
    <property type="match status" value="1"/>
</dbReference>
<feature type="domain" description="Glutamine amidotransferase type-2" evidence="1">
    <location>
        <begin position="1"/>
        <end position="105"/>
    </location>
</feature>
<gene>
    <name evidence="2" type="ORF">METZ01_LOCUS392956</name>
</gene>